<organism evidence="3 4">
    <name type="scientific">Enhygromyxa salina</name>
    <dbReference type="NCBI Taxonomy" id="215803"/>
    <lineage>
        <taxon>Bacteria</taxon>
        <taxon>Pseudomonadati</taxon>
        <taxon>Myxococcota</taxon>
        <taxon>Polyangia</taxon>
        <taxon>Nannocystales</taxon>
        <taxon>Nannocystaceae</taxon>
        <taxon>Enhygromyxa</taxon>
    </lineage>
</organism>
<feature type="signal peptide" evidence="2">
    <location>
        <begin position="1"/>
        <end position="20"/>
    </location>
</feature>
<dbReference type="Proteomes" id="UP000238823">
    <property type="component" value="Unassembled WGS sequence"/>
</dbReference>
<dbReference type="AlphaFoldDB" id="A0A2S9Y2N1"/>
<evidence type="ECO:0000256" key="2">
    <source>
        <dbReference type="SAM" id="SignalP"/>
    </source>
</evidence>
<dbReference type="PROSITE" id="PS51257">
    <property type="entry name" value="PROKAR_LIPOPROTEIN"/>
    <property type="match status" value="1"/>
</dbReference>
<dbReference type="OrthoDB" id="9850803at2"/>
<gene>
    <name evidence="3" type="ORF">ENSA7_63330</name>
</gene>
<dbReference type="EMBL" id="PVNL01000121">
    <property type="protein sequence ID" value="PRP99291.1"/>
    <property type="molecule type" value="Genomic_DNA"/>
</dbReference>
<name>A0A2S9Y2N1_9BACT</name>
<accession>A0A2S9Y2N1</accession>
<reference evidence="3 4" key="1">
    <citation type="submission" date="2018-03" db="EMBL/GenBank/DDBJ databases">
        <title>Draft Genome Sequences of the Obligatory Marine Myxobacteria Enhygromyxa salina SWB007.</title>
        <authorList>
            <person name="Poehlein A."/>
            <person name="Moghaddam J.A."/>
            <person name="Harms H."/>
            <person name="Alanjari M."/>
            <person name="Koenig G.M."/>
            <person name="Daniel R."/>
            <person name="Schaeberle T.F."/>
        </authorList>
    </citation>
    <scope>NUCLEOTIDE SEQUENCE [LARGE SCALE GENOMIC DNA]</scope>
    <source>
        <strain evidence="3 4">SWB007</strain>
    </source>
</reference>
<dbReference type="RefSeq" id="WP_106093186.1">
    <property type="nucleotide sequence ID" value="NZ_PVNL01000121.1"/>
</dbReference>
<evidence type="ECO:0000313" key="4">
    <source>
        <dbReference type="Proteomes" id="UP000238823"/>
    </source>
</evidence>
<evidence type="ECO:0000313" key="3">
    <source>
        <dbReference type="EMBL" id="PRP99291.1"/>
    </source>
</evidence>
<protein>
    <recommendedName>
        <fullName evidence="5">Lipoprotein</fullName>
    </recommendedName>
</protein>
<evidence type="ECO:0000256" key="1">
    <source>
        <dbReference type="SAM" id="Coils"/>
    </source>
</evidence>
<comment type="caution">
    <text evidence="3">The sequence shown here is derived from an EMBL/GenBank/DDBJ whole genome shotgun (WGS) entry which is preliminary data.</text>
</comment>
<feature type="coiled-coil region" evidence="1">
    <location>
        <begin position="113"/>
        <end position="140"/>
    </location>
</feature>
<evidence type="ECO:0008006" key="5">
    <source>
        <dbReference type="Google" id="ProtNLM"/>
    </source>
</evidence>
<keyword evidence="1" id="KW-0175">Coiled coil</keyword>
<keyword evidence="2" id="KW-0732">Signal</keyword>
<sequence>MLRQINTALILALLALPLTAGGCEKKAKGEKTENPDEAGEAGDPLEALKAIPDRLQAEVDGVIAPITDAETLMGEIETIPERYSLSAADFKAMVQANFAITEAGAEIELSADLSIAEDAKAELTATLQKLKEIKVGLETTPARVTVATENIVQIGLEAVELSTKLVASLTAKAKVAMGEKKAEIEAQIQEVTALKDGILTQIEDVKGQVTEIPARAAEVGASFTASFAAG</sequence>
<proteinExistence type="predicted"/>
<feature type="chain" id="PRO_5015606375" description="Lipoprotein" evidence="2">
    <location>
        <begin position="21"/>
        <end position="230"/>
    </location>
</feature>